<evidence type="ECO:0008006" key="3">
    <source>
        <dbReference type="Google" id="ProtNLM"/>
    </source>
</evidence>
<dbReference type="EMBL" id="UINC01124081">
    <property type="protein sequence ID" value="SVD00981.1"/>
    <property type="molecule type" value="Genomic_DNA"/>
</dbReference>
<sequence length="274" mass="29870">MTDVAAVEGVRGGLTRGEANRAMRGFISASGVWCMWGQTVGIGTAVFVGYALHLGADASYIALFTSMAYFLAVCQLVVPLLGRRLQRRKRYIVSVGCVEILFRSSPALIPFLFAEHLRLDALMILVGLGLLCGYSLSPFYNTWVVNSVPENIRARFTSRQTIVSTLVAMFSGFAVGRFIDSFSPDEKQVGFNLVFGVGALFGWLGYIVLSRTPFAAGTDMRRGDDAVGGLTRLLEPFRDGNFVRAVVFFGMWTFALGIAGPLYGVFMIEHLGIS</sequence>
<dbReference type="AlphaFoldDB" id="A0A382RWE0"/>
<dbReference type="InterPro" id="IPR052528">
    <property type="entry name" value="Sugar_transport-like"/>
</dbReference>
<proteinExistence type="predicted"/>
<feature type="transmembrane region" description="Helical" evidence="1">
    <location>
        <begin position="121"/>
        <end position="140"/>
    </location>
</feature>
<evidence type="ECO:0000256" key="1">
    <source>
        <dbReference type="SAM" id="Phobius"/>
    </source>
</evidence>
<accession>A0A382RWE0</accession>
<feature type="transmembrane region" description="Helical" evidence="1">
    <location>
        <begin position="160"/>
        <end position="179"/>
    </location>
</feature>
<organism evidence="2">
    <name type="scientific">marine metagenome</name>
    <dbReference type="NCBI Taxonomy" id="408172"/>
    <lineage>
        <taxon>unclassified sequences</taxon>
        <taxon>metagenomes</taxon>
        <taxon>ecological metagenomes</taxon>
    </lineage>
</organism>
<feature type="non-terminal residue" evidence="2">
    <location>
        <position position="274"/>
    </location>
</feature>
<dbReference type="PANTHER" id="PTHR23526:SF2">
    <property type="entry name" value="MAJOR FACILITATOR SUPERFAMILY (MFS) PROFILE DOMAIN-CONTAINING PROTEIN"/>
    <property type="match status" value="1"/>
</dbReference>
<keyword evidence="1" id="KW-0472">Membrane</keyword>
<keyword evidence="1" id="KW-1133">Transmembrane helix</keyword>
<dbReference type="InterPro" id="IPR036259">
    <property type="entry name" value="MFS_trans_sf"/>
</dbReference>
<feature type="transmembrane region" description="Helical" evidence="1">
    <location>
        <begin position="26"/>
        <end position="52"/>
    </location>
</feature>
<dbReference type="PANTHER" id="PTHR23526">
    <property type="entry name" value="INTEGRAL MEMBRANE TRANSPORT PROTEIN-RELATED"/>
    <property type="match status" value="1"/>
</dbReference>
<name>A0A382RWE0_9ZZZZ</name>
<protein>
    <recommendedName>
        <fullName evidence="3">Major facilitator superfamily (MFS) profile domain-containing protein</fullName>
    </recommendedName>
</protein>
<keyword evidence="1" id="KW-0812">Transmembrane</keyword>
<dbReference type="Gene3D" id="1.20.1250.20">
    <property type="entry name" value="MFS general substrate transporter like domains"/>
    <property type="match status" value="1"/>
</dbReference>
<feature type="transmembrane region" description="Helical" evidence="1">
    <location>
        <begin position="58"/>
        <end position="81"/>
    </location>
</feature>
<reference evidence="2" key="1">
    <citation type="submission" date="2018-05" db="EMBL/GenBank/DDBJ databases">
        <authorList>
            <person name="Lanie J.A."/>
            <person name="Ng W.-L."/>
            <person name="Kazmierczak K.M."/>
            <person name="Andrzejewski T.M."/>
            <person name="Davidsen T.M."/>
            <person name="Wayne K.J."/>
            <person name="Tettelin H."/>
            <person name="Glass J.I."/>
            <person name="Rusch D."/>
            <person name="Podicherti R."/>
            <person name="Tsui H.-C.T."/>
            <person name="Winkler M.E."/>
        </authorList>
    </citation>
    <scope>NUCLEOTIDE SEQUENCE</scope>
</reference>
<feature type="transmembrane region" description="Helical" evidence="1">
    <location>
        <begin position="191"/>
        <end position="209"/>
    </location>
</feature>
<feature type="transmembrane region" description="Helical" evidence="1">
    <location>
        <begin position="242"/>
        <end position="266"/>
    </location>
</feature>
<evidence type="ECO:0000313" key="2">
    <source>
        <dbReference type="EMBL" id="SVD00981.1"/>
    </source>
</evidence>
<dbReference type="SUPFAM" id="SSF103473">
    <property type="entry name" value="MFS general substrate transporter"/>
    <property type="match status" value="1"/>
</dbReference>
<gene>
    <name evidence="2" type="ORF">METZ01_LOCUS353835</name>
</gene>